<feature type="transmembrane region" description="Helical" evidence="6">
    <location>
        <begin position="93"/>
        <end position="113"/>
    </location>
</feature>
<keyword evidence="2" id="KW-1003">Cell membrane</keyword>
<keyword evidence="5 6" id="KW-0472">Membrane</keyword>
<evidence type="ECO:0000256" key="5">
    <source>
        <dbReference type="ARBA" id="ARBA00023136"/>
    </source>
</evidence>
<name>A0A850TBD6_9BACT</name>
<keyword evidence="8" id="KW-1185">Reference proteome</keyword>
<evidence type="ECO:0000256" key="1">
    <source>
        <dbReference type="ARBA" id="ARBA00004651"/>
    </source>
</evidence>
<evidence type="ECO:0000313" key="7">
    <source>
        <dbReference type="EMBL" id="NWH04686.1"/>
    </source>
</evidence>
<evidence type="ECO:0000256" key="3">
    <source>
        <dbReference type="ARBA" id="ARBA00022692"/>
    </source>
</evidence>
<protein>
    <submittedName>
        <fullName evidence="7">Phosphate-starvation-inducible PsiE family protein</fullName>
    </submittedName>
</protein>
<sequence>MDSHDKNDEPLILKLRAIIRFAVRALAMIMTAVILWGVVDVCWVLYQELISPPRFMLTMSDILATFGAFMAVLIAIEIFVNICIYLREDVIHVQIVMATALMAIARKVIILDFNKTSPQYVWAIAGVVFAMSIGYYLVLNSSQTCIAMFDPIFPKDRHEIHKGEKPE</sequence>
<comment type="subcellular location">
    <subcellularLocation>
        <location evidence="1">Cell membrane</location>
        <topology evidence="1">Multi-pass membrane protein</topology>
    </subcellularLocation>
</comment>
<dbReference type="GO" id="GO:0005886">
    <property type="term" value="C:plasma membrane"/>
    <property type="evidence" value="ECO:0007669"/>
    <property type="project" value="UniProtKB-SubCell"/>
</dbReference>
<comment type="caution">
    <text evidence="7">The sequence shown here is derived from an EMBL/GenBank/DDBJ whole genome shotgun (WGS) entry which is preliminary data.</text>
</comment>
<keyword evidence="4 6" id="KW-1133">Transmembrane helix</keyword>
<dbReference type="Pfam" id="PF06146">
    <property type="entry name" value="PsiE"/>
    <property type="match status" value="1"/>
</dbReference>
<dbReference type="RefSeq" id="WP_178366141.1">
    <property type="nucleotide sequence ID" value="NZ_JACADJ010000016.1"/>
</dbReference>
<proteinExistence type="predicted"/>
<reference evidence="7 8" key="1">
    <citation type="submission" date="2020-06" db="EMBL/GenBank/DDBJ databases">
        <title>High-quality draft genome of sulfate reducer Desulfobacter latus type strain AcrS2 isolated from marine sediment.</title>
        <authorList>
            <person name="Hoppe M."/>
            <person name="Larsen C.K."/>
            <person name="Marshall I.P.G."/>
            <person name="Schramm A."/>
            <person name="Marietou A.G."/>
        </authorList>
    </citation>
    <scope>NUCLEOTIDE SEQUENCE [LARGE SCALE GENOMIC DNA]</scope>
    <source>
        <strain evidence="7 8">AcRS2</strain>
    </source>
</reference>
<evidence type="ECO:0000256" key="4">
    <source>
        <dbReference type="ARBA" id="ARBA00022989"/>
    </source>
</evidence>
<evidence type="ECO:0000313" key="8">
    <source>
        <dbReference type="Proteomes" id="UP000553343"/>
    </source>
</evidence>
<feature type="transmembrane region" description="Helical" evidence="6">
    <location>
        <begin position="21"/>
        <end position="46"/>
    </location>
</feature>
<feature type="transmembrane region" description="Helical" evidence="6">
    <location>
        <begin position="119"/>
        <end position="139"/>
    </location>
</feature>
<dbReference type="AlphaFoldDB" id="A0A850TBD6"/>
<dbReference type="Proteomes" id="UP000553343">
    <property type="component" value="Unassembled WGS sequence"/>
</dbReference>
<keyword evidence="3 6" id="KW-0812">Transmembrane</keyword>
<feature type="transmembrane region" description="Helical" evidence="6">
    <location>
        <begin position="66"/>
        <end position="86"/>
    </location>
</feature>
<evidence type="ECO:0000256" key="6">
    <source>
        <dbReference type="SAM" id="Phobius"/>
    </source>
</evidence>
<accession>A0A850TBD6</accession>
<evidence type="ECO:0000256" key="2">
    <source>
        <dbReference type="ARBA" id="ARBA00022475"/>
    </source>
</evidence>
<gene>
    <name evidence="7" type="ORF">HXW94_06745</name>
</gene>
<dbReference type="EMBL" id="JACADJ010000016">
    <property type="protein sequence ID" value="NWH04686.1"/>
    <property type="molecule type" value="Genomic_DNA"/>
</dbReference>
<organism evidence="7 8">
    <name type="scientific">Desulfobacter latus</name>
    <dbReference type="NCBI Taxonomy" id="2292"/>
    <lineage>
        <taxon>Bacteria</taxon>
        <taxon>Pseudomonadati</taxon>
        <taxon>Thermodesulfobacteriota</taxon>
        <taxon>Desulfobacteria</taxon>
        <taxon>Desulfobacterales</taxon>
        <taxon>Desulfobacteraceae</taxon>
        <taxon>Desulfobacter</taxon>
    </lineage>
</organism>
<dbReference type="InterPro" id="IPR020948">
    <property type="entry name" value="P_starv_induced_PsiE-like"/>
</dbReference>